<evidence type="ECO:0000313" key="1">
    <source>
        <dbReference type="EMBL" id="MCV7381576.1"/>
    </source>
</evidence>
<dbReference type="Proteomes" id="UP001141650">
    <property type="component" value="Unassembled WGS sequence"/>
</dbReference>
<dbReference type="InterPro" id="IPR029045">
    <property type="entry name" value="ClpP/crotonase-like_dom_sf"/>
</dbReference>
<keyword evidence="3" id="KW-1185">Reference proteome</keyword>
<protein>
    <submittedName>
        <fullName evidence="1">ATP-dependent Clp protease proteolytic subunit</fullName>
    </submittedName>
</protein>
<dbReference type="SUPFAM" id="SSF52096">
    <property type="entry name" value="ClpP/crotonase"/>
    <property type="match status" value="1"/>
</dbReference>
<dbReference type="InterPro" id="IPR023562">
    <property type="entry name" value="ClpP/TepA"/>
</dbReference>
<dbReference type="EMBL" id="MVHD01000081">
    <property type="protein sequence ID" value="OQZ87917.1"/>
    <property type="molecule type" value="Genomic_DNA"/>
</dbReference>
<dbReference type="RefSeq" id="WP_158086827.1">
    <property type="nucleotide sequence ID" value="NZ_JACKVH010000022.1"/>
</dbReference>
<dbReference type="GO" id="GO:0006508">
    <property type="term" value="P:proteolysis"/>
    <property type="evidence" value="ECO:0007669"/>
    <property type="project" value="UniProtKB-KW"/>
</dbReference>
<accession>A0AA41XSA4</accession>
<organism evidence="1 4">
    <name type="scientific">Mycobacterium alsense</name>
    <dbReference type="NCBI Taxonomy" id="324058"/>
    <lineage>
        <taxon>Bacteria</taxon>
        <taxon>Bacillati</taxon>
        <taxon>Actinomycetota</taxon>
        <taxon>Actinomycetes</taxon>
        <taxon>Mycobacteriales</taxon>
        <taxon>Mycobacteriaceae</taxon>
        <taxon>Mycobacterium</taxon>
    </lineage>
</organism>
<keyword evidence="1" id="KW-0645">Protease</keyword>
<proteinExistence type="predicted"/>
<dbReference type="AlphaFoldDB" id="A0AA41XSA4"/>
<gene>
    <name evidence="2" type="ORF">BST11_25480</name>
    <name evidence="1" type="ORF">H7K38_23385</name>
</gene>
<reference evidence="1" key="2">
    <citation type="submission" date="2020-07" db="EMBL/GenBank/DDBJ databases">
        <authorList>
            <person name="Pettersson B.M.F."/>
            <person name="Behra P.R.K."/>
            <person name="Ramesh M."/>
            <person name="Das S."/>
            <person name="Dasgupta S."/>
            <person name="Kirsebom L.A."/>
        </authorList>
    </citation>
    <scope>NUCLEOTIDE SEQUENCE</scope>
    <source>
        <strain evidence="1">CCUG 55640</strain>
    </source>
</reference>
<reference evidence="1" key="3">
    <citation type="journal article" date="2022" name="BMC Genomics">
        <title>Comparative genome analysis of mycobacteria focusing on tRNA and non-coding RNA.</title>
        <authorList>
            <person name="Behra P.R.K."/>
            <person name="Pettersson B.M.F."/>
            <person name="Ramesh M."/>
            <person name="Das S."/>
            <person name="Dasgupta S."/>
            <person name="Kirsebom L.A."/>
        </authorList>
    </citation>
    <scope>NUCLEOTIDE SEQUENCE</scope>
    <source>
        <strain evidence="1">CCUG 55640</strain>
    </source>
</reference>
<dbReference type="EMBL" id="JACKVH010000022">
    <property type="protein sequence ID" value="MCV7381576.1"/>
    <property type="molecule type" value="Genomic_DNA"/>
</dbReference>
<sequence>MWNALPKNGMWKGIRSGTNDAETGAPEFIYDDEVISSNHGVNPTDAEDVRLAHRYRTDRAGAWEDFAGDVSGNWQDHFNDKVAAYLADPPVIQQDPVEDATEGEAYSHTFVAAGGVILQAADHRVMGATAQLMIHKGSGGAQGKLDDVFDEAEYMKRSIDRMVDVFMERNTGKLARAYLLDRIHRRDWWVSAEEAVKLGLADAIG</sequence>
<reference evidence="2 3" key="1">
    <citation type="submission" date="2017-02" db="EMBL/GenBank/DDBJ databases">
        <title>The new phylogeny of genus Mycobacterium.</title>
        <authorList>
            <person name="Tortoli E."/>
            <person name="Trovato A."/>
            <person name="Cirillo D.M."/>
        </authorList>
    </citation>
    <scope>NUCLEOTIDE SEQUENCE [LARGE SCALE GENOMIC DNA]</scope>
    <source>
        <strain evidence="2 3">DSM 45230</strain>
    </source>
</reference>
<dbReference type="Gene3D" id="3.90.226.10">
    <property type="entry name" value="2-enoyl-CoA Hydratase, Chain A, domain 1"/>
    <property type="match status" value="1"/>
</dbReference>
<evidence type="ECO:0000313" key="2">
    <source>
        <dbReference type="EMBL" id="OQZ87917.1"/>
    </source>
</evidence>
<keyword evidence="1" id="KW-0378">Hydrolase</keyword>
<evidence type="ECO:0000313" key="4">
    <source>
        <dbReference type="Proteomes" id="UP001141650"/>
    </source>
</evidence>
<comment type="caution">
    <text evidence="1">The sequence shown here is derived from an EMBL/GenBank/DDBJ whole genome shotgun (WGS) entry which is preliminary data.</text>
</comment>
<evidence type="ECO:0000313" key="3">
    <source>
        <dbReference type="Proteomes" id="UP000192319"/>
    </source>
</evidence>
<dbReference type="Proteomes" id="UP000192319">
    <property type="component" value="Unassembled WGS sequence"/>
</dbReference>
<dbReference type="GO" id="GO:0008233">
    <property type="term" value="F:peptidase activity"/>
    <property type="evidence" value="ECO:0007669"/>
    <property type="project" value="UniProtKB-KW"/>
</dbReference>
<name>A0AA41XSA4_9MYCO</name>
<dbReference type="Pfam" id="PF00574">
    <property type="entry name" value="CLP_protease"/>
    <property type="match status" value="1"/>
</dbReference>